<dbReference type="Proteomes" id="UP000223968">
    <property type="component" value="Unassembled WGS sequence"/>
</dbReference>
<reference evidence="10 11" key="1">
    <citation type="submission" date="2017-10" db="EMBL/GenBank/DDBJ databases">
        <title>Comparative genomics in systemic dimorphic fungi from Ajellomycetaceae.</title>
        <authorList>
            <person name="Munoz J.F."/>
            <person name="Mcewen J.G."/>
            <person name="Clay O.K."/>
            <person name="Cuomo C.A."/>
        </authorList>
    </citation>
    <scope>NUCLEOTIDE SEQUENCE [LARGE SCALE GENOMIC DNA]</scope>
    <source>
        <strain evidence="10 11">UAMH5409</strain>
    </source>
</reference>
<dbReference type="GO" id="GO:0016592">
    <property type="term" value="C:mediator complex"/>
    <property type="evidence" value="ECO:0007669"/>
    <property type="project" value="InterPro"/>
</dbReference>
<comment type="caution">
    <text evidence="10">The sequence shown here is derived from an EMBL/GenBank/DDBJ whole genome shotgun (WGS) entry which is preliminary data.</text>
</comment>
<feature type="compositionally biased region" description="Acidic residues" evidence="9">
    <location>
        <begin position="101"/>
        <end position="118"/>
    </location>
</feature>
<dbReference type="InterPro" id="IPR019258">
    <property type="entry name" value="Mediator_Med4"/>
</dbReference>
<feature type="region of interest" description="Disordered" evidence="9">
    <location>
        <begin position="91"/>
        <end position="135"/>
    </location>
</feature>
<evidence type="ECO:0000256" key="7">
    <source>
        <dbReference type="ARBA" id="ARBA00031257"/>
    </source>
</evidence>
<gene>
    <name evidence="8" type="primary">MED4</name>
    <name evidence="10" type="ORF">AJ79_03642</name>
</gene>
<dbReference type="OrthoDB" id="1929813at2759"/>
<protein>
    <recommendedName>
        <fullName evidence="3 8">Mediator of RNA polymerase II transcription subunit 4</fullName>
    </recommendedName>
    <alternativeName>
        <fullName evidence="7 8">Mediator complex subunit 4</fullName>
    </alternativeName>
</protein>
<evidence type="ECO:0000256" key="3">
    <source>
        <dbReference type="ARBA" id="ARBA00020629"/>
    </source>
</evidence>
<evidence type="ECO:0000313" key="11">
    <source>
        <dbReference type="Proteomes" id="UP000223968"/>
    </source>
</evidence>
<feature type="region of interest" description="Disordered" evidence="9">
    <location>
        <begin position="158"/>
        <end position="206"/>
    </location>
</feature>
<keyword evidence="6 8" id="KW-0539">Nucleus</keyword>
<evidence type="ECO:0000256" key="9">
    <source>
        <dbReference type="SAM" id="MobiDB-lite"/>
    </source>
</evidence>
<keyword evidence="11" id="KW-1185">Reference proteome</keyword>
<sequence length="345" mass="35991">MDTQLLTPLTSLETRLNNLLMSIISSPTAAGAPAAALALLEADDALSSALDTLHTHQANYVKILRLRAEALSLEERVRDIVREVESVGNEIDAACQRETGASEDSESSEEDSEGEEDTQMGGVGDGSSGRGKGSRRNEVDYKLLVNFARRISRYNSEAAADAGAGSPTKTPPGEEQSQLQQKGVNEGGANGEAVERAGSGVGANGQQAKGVGVAALSQETVSWLNETANWSRDISRMPFPSEERIRMGVMGQLLAASSEGLDVEKEIERMIHASQGGGGAGVPASENVTGMDEVVGVGEDMSASGRGHDHVGGGGVGRADVGVPAGRPKPKPVLDLDLYDPDEDE</sequence>
<evidence type="ECO:0000256" key="2">
    <source>
        <dbReference type="ARBA" id="ARBA00009626"/>
    </source>
</evidence>
<keyword evidence="5 8" id="KW-0804">Transcription</keyword>
<comment type="function">
    <text evidence="8">Component of the Mediator complex, a coactivator involved in the regulated transcription of nearly all RNA polymerase II-dependent genes. Mediator functions as a bridge to convey information from gene-specific regulatory proteins to the basal RNA polymerase II transcription machinery. Mediator is recruited to promoters by direct interactions with regulatory proteins and serves as a scaffold for the assembly of a functional preinitiation complex with RNA polymerase II and the general transcription factors.</text>
</comment>
<dbReference type="GO" id="GO:0003712">
    <property type="term" value="F:transcription coregulator activity"/>
    <property type="evidence" value="ECO:0007669"/>
    <property type="project" value="InterPro"/>
</dbReference>
<name>A0A2B7XXL0_9EURO</name>
<comment type="subcellular location">
    <subcellularLocation>
        <location evidence="1 8">Nucleus</location>
    </subcellularLocation>
</comment>
<proteinExistence type="inferred from homology"/>
<dbReference type="GO" id="GO:0006357">
    <property type="term" value="P:regulation of transcription by RNA polymerase II"/>
    <property type="evidence" value="ECO:0007669"/>
    <property type="project" value="InterPro"/>
</dbReference>
<evidence type="ECO:0000256" key="6">
    <source>
        <dbReference type="ARBA" id="ARBA00023242"/>
    </source>
</evidence>
<accession>A0A2B7XXL0</accession>
<dbReference type="STRING" id="1447875.A0A2B7XXL0"/>
<feature type="compositionally biased region" description="Gly residues" evidence="9">
    <location>
        <begin position="121"/>
        <end position="131"/>
    </location>
</feature>
<feature type="region of interest" description="Disordered" evidence="9">
    <location>
        <begin position="299"/>
        <end position="345"/>
    </location>
</feature>
<evidence type="ECO:0000256" key="4">
    <source>
        <dbReference type="ARBA" id="ARBA00023015"/>
    </source>
</evidence>
<evidence type="ECO:0000256" key="8">
    <source>
        <dbReference type="RuleBase" id="RU364141"/>
    </source>
</evidence>
<organism evidence="10 11">
    <name type="scientific">Helicocarpus griseus UAMH5409</name>
    <dbReference type="NCBI Taxonomy" id="1447875"/>
    <lineage>
        <taxon>Eukaryota</taxon>
        <taxon>Fungi</taxon>
        <taxon>Dikarya</taxon>
        <taxon>Ascomycota</taxon>
        <taxon>Pezizomycotina</taxon>
        <taxon>Eurotiomycetes</taxon>
        <taxon>Eurotiomycetidae</taxon>
        <taxon>Onygenales</taxon>
        <taxon>Ajellomycetaceae</taxon>
        <taxon>Helicocarpus</taxon>
    </lineage>
</organism>
<dbReference type="PANTHER" id="PTHR13208:SF2">
    <property type="entry name" value="MEDIATOR OF RNA POLYMERASE II TRANSCRIPTION SUBUNIT 4"/>
    <property type="match status" value="1"/>
</dbReference>
<keyword evidence="4 8" id="KW-0805">Transcription regulation</keyword>
<evidence type="ECO:0000313" key="10">
    <source>
        <dbReference type="EMBL" id="PGH13511.1"/>
    </source>
</evidence>
<evidence type="ECO:0000256" key="5">
    <source>
        <dbReference type="ARBA" id="ARBA00023163"/>
    </source>
</evidence>
<keyword evidence="8" id="KW-0010">Activator</keyword>
<dbReference type="AlphaFoldDB" id="A0A2B7XXL0"/>
<evidence type="ECO:0000256" key="1">
    <source>
        <dbReference type="ARBA" id="ARBA00004123"/>
    </source>
</evidence>
<dbReference type="GO" id="GO:0070847">
    <property type="term" value="C:core mediator complex"/>
    <property type="evidence" value="ECO:0007669"/>
    <property type="project" value="TreeGrafter"/>
</dbReference>
<comment type="similarity">
    <text evidence="2 8">Belongs to the Mediator complex subunit 4 family.</text>
</comment>
<dbReference type="PANTHER" id="PTHR13208">
    <property type="entry name" value="MEDIATOR OF RNA POLYMERASE II TRANSCRIPTION SUBUNIT 4"/>
    <property type="match status" value="1"/>
</dbReference>
<comment type="subunit">
    <text evidence="8">Component of the Mediator complex.</text>
</comment>
<dbReference type="Pfam" id="PF10018">
    <property type="entry name" value="Med4"/>
    <property type="match status" value="1"/>
</dbReference>
<dbReference type="EMBL" id="PDNB01000045">
    <property type="protein sequence ID" value="PGH13511.1"/>
    <property type="molecule type" value="Genomic_DNA"/>
</dbReference>